<reference evidence="8 9" key="1">
    <citation type="submission" date="2019-09" db="EMBL/GenBank/DDBJ databases">
        <title>Salinarimonas rosea gen. nov., sp. nov., a new member of the a-2 subgroup of the Proteobacteria.</title>
        <authorList>
            <person name="Liu J."/>
        </authorList>
    </citation>
    <scope>NUCLEOTIDE SEQUENCE [LARGE SCALE GENOMIC DNA]</scope>
    <source>
        <strain evidence="8 9">BN140002</strain>
    </source>
</reference>
<name>A0A5B2VIE5_9HYPH</name>
<dbReference type="Proteomes" id="UP000323142">
    <property type="component" value="Unassembled WGS sequence"/>
</dbReference>
<evidence type="ECO:0000259" key="7">
    <source>
        <dbReference type="Pfam" id="PF03775"/>
    </source>
</evidence>
<sequence>MTEPALRHAPLRFRGRSFVALVLAPEAPLAEWLVGFDRLHHGSPGFFDGRAVILDLTRLHVPRADVLGLLASLGQRGVRVVGLEGVSPALAGPDMPPVFKGGKLVEVDATPAEPSAHPAPEASGVAAEPPSKVRSLVIDGPVRSGQSIMFLEGDVTVVGAIASGAEVIAGGSVHVYGAIRGRVIAGADGHSAARIHCSRLEAELLAIDGCFKTADDIEAEMFGGAAMVSLAGDRLRISRLPA</sequence>
<dbReference type="Pfam" id="PF03775">
    <property type="entry name" value="MinC_C"/>
    <property type="match status" value="1"/>
</dbReference>
<dbReference type="OrthoDB" id="9794530at2"/>
<dbReference type="InterPro" id="IPR005526">
    <property type="entry name" value="Septum_form_inhib_MinC_C"/>
</dbReference>
<proteinExistence type="inferred from homology"/>
<keyword evidence="2 6" id="KW-0132">Cell division</keyword>
<keyword evidence="9" id="KW-1185">Reference proteome</keyword>
<evidence type="ECO:0000256" key="4">
    <source>
        <dbReference type="ARBA" id="ARBA00023306"/>
    </source>
</evidence>
<dbReference type="GO" id="GO:0000902">
    <property type="term" value="P:cell morphogenesis"/>
    <property type="evidence" value="ECO:0007669"/>
    <property type="project" value="InterPro"/>
</dbReference>
<dbReference type="GO" id="GO:1901891">
    <property type="term" value="P:regulation of cell septum assembly"/>
    <property type="evidence" value="ECO:0007669"/>
    <property type="project" value="InterPro"/>
</dbReference>
<dbReference type="Gene3D" id="3.30.70.260">
    <property type="match status" value="1"/>
</dbReference>
<dbReference type="Gene3D" id="2.160.20.70">
    <property type="match status" value="1"/>
</dbReference>
<evidence type="ECO:0000256" key="6">
    <source>
        <dbReference type="HAMAP-Rule" id="MF_00267"/>
    </source>
</evidence>
<dbReference type="AlphaFoldDB" id="A0A5B2VIE5"/>
<comment type="function">
    <text evidence="5 6">Cell division inhibitor that blocks the formation of polar Z ring septums. Rapidly oscillates between the poles of the cell to destabilize FtsZ filaments that have formed before they mature into polar Z rings. Prevents FtsZ polymerization.</text>
</comment>
<evidence type="ECO:0000313" key="8">
    <source>
        <dbReference type="EMBL" id="KAA2238122.1"/>
    </source>
</evidence>
<comment type="similarity">
    <text evidence="1 6">Belongs to the MinC family.</text>
</comment>
<dbReference type="PANTHER" id="PTHR34108:SF1">
    <property type="entry name" value="SEPTUM SITE-DETERMINING PROTEIN MINC"/>
    <property type="match status" value="1"/>
</dbReference>
<dbReference type="SUPFAM" id="SSF63848">
    <property type="entry name" value="Cell-division inhibitor MinC, C-terminal domain"/>
    <property type="match status" value="1"/>
</dbReference>
<organism evidence="8 9">
    <name type="scientific">Salinarimonas soli</name>
    <dbReference type="NCBI Taxonomy" id="1638099"/>
    <lineage>
        <taxon>Bacteria</taxon>
        <taxon>Pseudomonadati</taxon>
        <taxon>Pseudomonadota</taxon>
        <taxon>Alphaproteobacteria</taxon>
        <taxon>Hyphomicrobiales</taxon>
        <taxon>Salinarimonadaceae</taxon>
        <taxon>Salinarimonas</taxon>
    </lineage>
</organism>
<dbReference type="HAMAP" id="MF_00267">
    <property type="entry name" value="MinC"/>
    <property type="match status" value="1"/>
</dbReference>
<comment type="caution">
    <text evidence="8">The sequence shown here is derived from an EMBL/GenBank/DDBJ whole genome shotgun (WGS) entry which is preliminary data.</text>
</comment>
<dbReference type="InterPro" id="IPR016098">
    <property type="entry name" value="CAP/MinC_C"/>
</dbReference>
<evidence type="ECO:0000256" key="1">
    <source>
        <dbReference type="ARBA" id="ARBA00006291"/>
    </source>
</evidence>
<dbReference type="NCBIfam" id="TIGR01222">
    <property type="entry name" value="minC"/>
    <property type="match status" value="1"/>
</dbReference>
<feature type="domain" description="Septum formation inhibitor MinC C-terminal" evidence="7">
    <location>
        <begin position="137"/>
        <end position="237"/>
    </location>
</feature>
<accession>A0A5B2VIE5</accession>
<evidence type="ECO:0000313" key="9">
    <source>
        <dbReference type="Proteomes" id="UP000323142"/>
    </source>
</evidence>
<dbReference type="GO" id="GO:0000917">
    <property type="term" value="P:division septum assembly"/>
    <property type="evidence" value="ECO:0007669"/>
    <property type="project" value="UniProtKB-KW"/>
</dbReference>
<dbReference type="InterPro" id="IPR036145">
    <property type="entry name" value="MinC_C_sf"/>
</dbReference>
<dbReference type="InterPro" id="IPR013033">
    <property type="entry name" value="MinC"/>
</dbReference>
<evidence type="ECO:0000256" key="5">
    <source>
        <dbReference type="ARBA" id="ARBA00025606"/>
    </source>
</evidence>
<reference evidence="8 9" key="2">
    <citation type="submission" date="2019-09" db="EMBL/GenBank/DDBJ databases">
        <authorList>
            <person name="Jin C."/>
        </authorList>
    </citation>
    <scope>NUCLEOTIDE SEQUENCE [LARGE SCALE GENOMIC DNA]</scope>
    <source>
        <strain evidence="8 9">BN140002</strain>
    </source>
</reference>
<keyword evidence="3 6" id="KW-0717">Septation</keyword>
<dbReference type="EMBL" id="VUOA01000015">
    <property type="protein sequence ID" value="KAA2238122.1"/>
    <property type="molecule type" value="Genomic_DNA"/>
</dbReference>
<comment type="subunit">
    <text evidence="6">Interacts with MinD and FtsZ.</text>
</comment>
<dbReference type="RefSeq" id="WP_149816250.1">
    <property type="nucleotide sequence ID" value="NZ_VUOA01000015.1"/>
</dbReference>
<protein>
    <recommendedName>
        <fullName evidence="6">Probable septum site-determining protein MinC</fullName>
    </recommendedName>
</protein>
<evidence type="ECO:0000256" key="2">
    <source>
        <dbReference type="ARBA" id="ARBA00022618"/>
    </source>
</evidence>
<dbReference type="PANTHER" id="PTHR34108">
    <property type="entry name" value="SEPTUM SITE-DETERMINING PROTEIN MINC"/>
    <property type="match status" value="1"/>
</dbReference>
<gene>
    <name evidence="6 8" type="primary">minC</name>
    <name evidence="8" type="ORF">F0L46_06515</name>
</gene>
<evidence type="ECO:0000256" key="3">
    <source>
        <dbReference type="ARBA" id="ARBA00023210"/>
    </source>
</evidence>
<keyword evidence="4 6" id="KW-0131">Cell cycle</keyword>